<feature type="coiled-coil region" evidence="9">
    <location>
        <begin position="71"/>
        <end position="116"/>
    </location>
</feature>
<feature type="transmembrane region" description="Helical" evidence="11">
    <location>
        <begin position="9"/>
        <end position="29"/>
    </location>
</feature>
<feature type="compositionally biased region" description="Basic and acidic residues" evidence="10">
    <location>
        <begin position="326"/>
        <end position="337"/>
    </location>
</feature>
<keyword evidence="4" id="KW-0132">Cell division</keyword>
<dbReference type="Pfam" id="PF07558">
    <property type="entry name" value="Shugoshin_N"/>
    <property type="match status" value="1"/>
</dbReference>
<feature type="compositionally biased region" description="Basic and acidic residues" evidence="10">
    <location>
        <begin position="427"/>
        <end position="440"/>
    </location>
</feature>
<dbReference type="GO" id="GO:0045132">
    <property type="term" value="P:meiotic chromosome segregation"/>
    <property type="evidence" value="ECO:0007669"/>
    <property type="project" value="InterPro"/>
</dbReference>
<evidence type="ECO:0000256" key="6">
    <source>
        <dbReference type="ARBA" id="ARBA00023054"/>
    </source>
</evidence>
<keyword evidence="11" id="KW-1133">Transmembrane helix</keyword>
<dbReference type="Proteomes" id="UP000178129">
    <property type="component" value="Unassembled WGS sequence"/>
</dbReference>
<keyword evidence="5" id="KW-0159">Chromosome partition</keyword>
<dbReference type="GO" id="GO:0005634">
    <property type="term" value="C:nucleus"/>
    <property type="evidence" value="ECO:0007669"/>
    <property type="project" value="InterPro"/>
</dbReference>
<evidence type="ECO:0000256" key="10">
    <source>
        <dbReference type="SAM" id="MobiDB-lite"/>
    </source>
</evidence>
<feature type="compositionally biased region" description="Basic and acidic residues" evidence="10">
    <location>
        <begin position="252"/>
        <end position="266"/>
    </location>
</feature>
<evidence type="ECO:0000313" key="15">
    <source>
        <dbReference type="Proteomes" id="UP000178129"/>
    </source>
</evidence>
<dbReference type="GO" id="GO:0000779">
    <property type="term" value="C:condensed chromosome, centromeric region"/>
    <property type="evidence" value="ECO:0007669"/>
    <property type="project" value="UniProtKB-ARBA"/>
</dbReference>
<feature type="domain" description="Shugoshin C-terminal" evidence="12">
    <location>
        <begin position="502"/>
        <end position="524"/>
    </location>
</feature>
<feature type="region of interest" description="Disordered" evidence="10">
    <location>
        <begin position="231"/>
        <end position="529"/>
    </location>
</feature>
<dbReference type="GO" id="GO:0051301">
    <property type="term" value="P:cell division"/>
    <property type="evidence" value="ECO:0007669"/>
    <property type="project" value="UniProtKB-KW"/>
</dbReference>
<keyword evidence="6 9" id="KW-0175">Coiled coil</keyword>
<reference evidence="15" key="1">
    <citation type="submission" date="2016-03" db="EMBL/GenBank/DDBJ databases">
        <authorList>
            <person name="Ploux O."/>
        </authorList>
    </citation>
    <scope>NUCLEOTIDE SEQUENCE [LARGE SCALE GENOMIC DNA]</scope>
    <source>
        <strain evidence="15">UK7</strain>
    </source>
</reference>
<dbReference type="InParanoid" id="A0A1E1JQ81"/>
<comment type="subcellular location">
    <subcellularLocation>
        <location evidence="1">Chromosome</location>
        <location evidence="1">Centromere</location>
    </subcellularLocation>
</comment>
<evidence type="ECO:0000256" key="9">
    <source>
        <dbReference type="SAM" id="Coils"/>
    </source>
</evidence>
<accession>A0A1E1JQ81</accession>
<dbReference type="Pfam" id="PF07557">
    <property type="entry name" value="Shugoshin_C"/>
    <property type="match status" value="1"/>
</dbReference>
<evidence type="ECO:0000256" key="3">
    <source>
        <dbReference type="ARBA" id="ARBA00022454"/>
    </source>
</evidence>
<protein>
    <recommendedName>
        <fullName evidence="16">Shugoshin</fullName>
    </recommendedName>
</protein>
<keyword evidence="11" id="KW-0812">Transmembrane</keyword>
<proteinExistence type="inferred from homology"/>
<keyword evidence="15" id="KW-1185">Reference proteome</keyword>
<feature type="region of interest" description="Disordered" evidence="10">
    <location>
        <begin position="159"/>
        <end position="187"/>
    </location>
</feature>
<feature type="domain" description="Shugoshin N-terminal coiled-coil" evidence="13">
    <location>
        <begin position="74"/>
        <end position="117"/>
    </location>
</feature>
<feature type="compositionally biased region" description="Basic and acidic residues" evidence="10">
    <location>
        <begin position="517"/>
        <end position="529"/>
    </location>
</feature>
<evidence type="ECO:0000256" key="5">
    <source>
        <dbReference type="ARBA" id="ARBA00022829"/>
    </source>
</evidence>
<keyword evidence="8" id="KW-0137">Centromere</keyword>
<feature type="compositionally biased region" description="Polar residues" evidence="10">
    <location>
        <begin position="345"/>
        <end position="355"/>
    </location>
</feature>
<feature type="compositionally biased region" description="Polar residues" evidence="10">
    <location>
        <begin position="441"/>
        <end position="451"/>
    </location>
</feature>
<evidence type="ECO:0000313" key="14">
    <source>
        <dbReference type="EMBL" id="CZS87955.1"/>
    </source>
</evidence>
<dbReference type="EMBL" id="FJUW01000001">
    <property type="protein sequence ID" value="CZS87955.1"/>
    <property type="molecule type" value="Genomic_DNA"/>
</dbReference>
<keyword evidence="11" id="KW-0472">Membrane</keyword>
<organism evidence="14 15">
    <name type="scientific">Rhynchosporium graminicola</name>
    <dbReference type="NCBI Taxonomy" id="2792576"/>
    <lineage>
        <taxon>Eukaryota</taxon>
        <taxon>Fungi</taxon>
        <taxon>Dikarya</taxon>
        <taxon>Ascomycota</taxon>
        <taxon>Pezizomycotina</taxon>
        <taxon>Leotiomycetes</taxon>
        <taxon>Helotiales</taxon>
        <taxon>Ploettnerulaceae</taxon>
        <taxon>Rhynchosporium</taxon>
    </lineage>
</organism>
<feature type="compositionally biased region" description="Polar residues" evidence="10">
    <location>
        <begin position="725"/>
        <end position="740"/>
    </location>
</feature>
<evidence type="ECO:0000256" key="11">
    <source>
        <dbReference type="SAM" id="Phobius"/>
    </source>
</evidence>
<sequence length="778" mass="86125">MSTRRLRPGFLLLSTTIASSTYLVLLRFLHSPTQLGLSRKLEISGSFINTPACLVQMARLNEPAAAPTETIDSLKRKFMRQNRDIARANSTQSLRIRNLENETSRLLAENLGLRGQIVQLQGELENGKLQRMTQHTVIVKSQLETKLLEIGALLSSLGEVPTPQRKSRKSGNVSRENPASNPDQKNWRNVCSLSEAVADQEGRLPPILENKSYPRKTLEHQEILDLVAEGEPDTTDSPEIGPPPVSQFVDEDPVKIDLPKRGRKEEVEDTTGLDPVLSVNLEQRRKRKDSTVPSELKQASKPESTTNYGIREATGTLKTGAKRKLTIRDDEEHETSNRIRPGSPDNFNYTRVVNDTKSKSKAPISEKTSSRSTRDLATARGVPREKPSAAISNRKILAPKSVNDSPRKKSSVSDEAKLVKLNPLKPDGQKERSRDKRQENARIQPSSSNPVLDTIEVQPEPETPAAVEEFSPEPSQPQSTAKAESRDTPPPSDLEIGGESHRPSRRARGSVSYAEPSLRDKMRRPTKDLVDAVTREERARNAMKLEAQIALAPTIKAEPEADDAWISMPAASSATVENSPLRDKTSGPELLPSSITTHRKRRESILNQTELEIPKSTSAGAIAALLSETRRAKAAAREKDKERAMDNEAAMMKSLANLDIYEFRGSSPSSSEAQPMMIKGEKVPLRVSRRHSNLTRDYPQQSDSEASDMEATKRSEITVSRRRQSTLGLRASSSNVATKQVETDNALRRSVSTTGIVEAESGTSRSDRISARRRSMML</sequence>
<dbReference type="AlphaFoldDB" id="A0A1E1JQ81"/>
<keyword evidence="7" id="KW-0131">Cell cycle</keyword>
<evidence type="ECO:0000259" key="13">
    <source>
        <dbReference type="Pfam" id="PF07558"/>
    </source>
</evidence>
<evidence type="ECO:0000256" key="7">
    <source>
        <dbReference type="ARBA" id="ARBA00023306"/>
    </source>
</evidence>
<evidence type="ECO:0008006" key="16">
    <source>
        <dbReference type="Google" id="ProtNLM"/>
    </source>
</evidence>
<feature type="region of interest" description="Disordered" evidence="10">
    <location>
        <begin position="691"/>
        <end position="778"/>
    </location>
</feature>
<comment type="caution">
    <text evidence="14">The sequence shown here is derived from an EMBL/GenBank/DDBJ whole genome shotgun (WGS) entry which is preliminary data.</text>
</comment>
<evidence type="ECO:0000256" key="8">
    <source>
        <dbReference type="ARBA" id="ARBA00023328"/>
    </source>
</evidence>
<comment type="similarity">
    <text evidence="2">Belongs to the shugoshin family.</text>
</comment>
<evidence type="ECO:0000256" key="4">
    <source>
        <dbReference type="ARBA" id="ARBA00022618"/>
    </source>
</evidence>
<dbReference type="InterPro" id="IPR011516">
    <property type="entry name" value="Shugoshin_N"/>
</dbReference>
<evidence type="ECO:0000256" key="2">
    <source>
        <dbReference type="ARBA" id="ARBA00010845"/>
    </source>
</evidence>
<name>A0A1E1JQ81_9HELO</name>
<gene>
    <name evidence="14" type="ORF">RCO7_00931</name>
</gene>
<keyword evidence="3" id="KW-0158">Chromosome</keyword>
<dbReference type="InterPro" id="IPR011515">
    <property type="entry name" value="Shugoshin_C"/>
</dbReference>
<dbReference type="STRING" id="914237.A0A1E1JQ81"/>
<feature type="compositionally biased region" description="Basic and acidic residues" evidence="10">
    <location>
        <begin position="405"/>
        <end position="418"/>
    </location>
</feature>
<evidence type="ECO:0000256" key="1">
    <source>
        <dbReference type="ARBA" id="ARBA00004584"/>
    </source>
</evidence>
<evidence type="ECO:0000259" key="12">
    <source>
        <dbReference type="Pfam" id="PF07557"/>
    </source>
</evidence>
<feature type="compositionally biased region" description="Polar residues" evidence="10">
    <location>
        <begin position="170"/>
        <end position="187"/>
    </location>
</feature>